<dbReference type="AlphaFoldDB" id="A0A255GNL6"/>
<dbReference type="Proteomes" id="UP000215896">
    <property type="component" value="Unassembled WGS sequence"/>
</dbReference>
<name>A0A255GNL6_9ACTN</name>
<dbReference type="InterPro" id="IPR029058">
    <property type="entry name" value="AB_hydrolase_fold"/>
</dbReference>
<reference evidence="2 3" key="1">
    <citation type="submission" date="2017-07" db="EMBL/GenBank/DDBJ databases">
        <title>Draft whole genome sequences of clinical Proprionibacteriaceae strains.</title>
        <authorList>
            <person name="Bernier A.-M."/>
            <person name="Bernard K."/>
            <person name="Domingo M.-C."/>
        </authorList>
    </citation>
    <scope>NUCLEOTIDE SEQUENCE [LARGE SCALE GENOMIC DNA]</scope>
    <source>
        <strain evidence="2 3">NML 030167</strain>
    </source>
</reference>
<organism evidence="2 3">
    <name type="scientific">Enemella evansiae</name>
    <dbReference type="NCBI Taxonomy" id="2016499"/>
    <lineage>
        <taxon>Bacteria</taxon>
        <taxon>Bacillati</taxon>
        <taxon>Actinomycetota</taxon>
        <taxon>Actinomycetes</taxon>
        <taxon>Propionibacteriales</taxon>
        <taxon>Propionibacteriaceae</taxon>
        <taxon>Enemella</taxon>
    </lineage>
</organism>
<dbReference type="PANTHER" id="PTHR43056:SF5">
    <property type="entry name" value="PEPTIDASE S9 PROLYL OLIGOPEPTIDASE CATALYTIC DOMAIN-CONTAINING PROTEIN"/>
    <property type="match status" value="1"/>
</dbReference>
<sequence length="644" mass="69563">MEIAPHGAWRSELGADLLTGSSVGLGGPWLDQESLYWLESRADQGGRTSLWRQSPDGTRTELTPEHYLRSTVHEYGGGAVAIADGVIAFCDHPSNEVLLLEPGGSPRVLTGSPDLRYGDLRLHPAGRLLLAVREDHRAETLAEHGEPVNSIVALDWETGAESVLVEGADFYDGIAVSPDGRIAWVEWDHPNMPWDQTRIRTAALTTDGTGVRLGEQHTVSDRPHTSAISPAWQDGAIVFLSDESGYWNLHRWRDGTSTALHPVDNEFGTPPWQLGIGDFAVVDADTILCRWLESGVARLGFLTSTGLQPITTTANTIRGLAADHDRIALLAGFPDRPSAIITLDPKTDTGTDPGTETVVRASTEVDLDPALLSVAEPISFGEPAAYAWFYPPVNPAFSAPQGELPPLKVLSHGGPTSFSAPALRLDVQFWTSRGYAVVDVNYSGSTGYGRAYRQRLQGNWGIADVADCVAAAQHLIDRGLVDPARVWIEGGSAGGYTTLRALTSTDFFAAGISHYGIGDLGALAEHTHKFESRYLDGLVGPWPAARAIYEDRSPVQQLDRLNTPMLILQGAEDKVVPPEQAYQMADAVREKGLPVALVVFDGEAHGFRRADSIRRTLAAEQSFLGQVFGFTPADPVPRLAIDNL</sequence>
<comment type="caution">
    <text evidence="2">The sequence shown here is derived from an EMBL/GenBank/DDBJ whole genome shotgun (WGS) entry which is preliminary data.</text>
</comment>
<proteinExistence type="predicted"/>
<dbReference type="PANTHER" id="PTHR43056">
    <property type="entry name" value="PEPTIDASE S9 PROLYL OLIGOPEPTIDASE"/>
    <property type="match status" value="1"/>
</dbReference>
<dbReference type="Pfam" id="PF00326">
    <property type="entry name" value="Peptidase_S9"/>
    <property type="match status" value="1"/>
</dbReference>
<gene>
    <name evidence="2" type="ORF">CGZ94_00405</name>
</gene>
<evidence type="ECO:0000313" key="3">
    <source>
        <dbReference type="Proteomes" id="UP000215896"/>
    </source>
</evidence>
<dbReference type="Gene3D" id="3.40.50.1820">
    <property type="entry name" value="alpha/beta hydrolase"/>
    <property type="match status" value="1"/>
</dbReference>
<dbReference type="SUPFAM" id="SSF53474">
    <property type="entry name" value="alpha/beta-Hydrolases"/>
    <property type="match status" value="1"/>
</dbReference>
<dbReference type="InterPro" id="IPR001375">
    <property type="entry name" value="Peptidase_S9_cat"/>
</dbReference>
<keyword evidence="3" id="KW-1185">Reference proteome</keyword>
<accession>A0A255GNL6</accession>
<dbReference type="InterPro" id="IPR011042">
    <property type="entry name" value="6-blade_b-propeller_TolB-like"/>
</dbReference>
<dbReference type="EMBL" id="NMVO01000001">
    <property type="protein sequence ID" value="OYO17407.1"/>
    <property type="molecule type" value="Genomic_DNA"/>
</dbReference>
<evidence type="ECO:0000259" key="1">
    <source>
        <dbReference type="Pfam" id="PF00326"/>
    </source>
</evidence>
<protein>
    <submittedName>
        <fullName evidence="2">Peptidase</fullName>
    </submittedName>
</protein>
<dbReference type="RefSeq" id="WP_094404273.1">
    <property type="nucleotide sequence ID" value="NZ_NMVO01000001.1"/>
</dbReference>
<dbReference type="SUPFAM" id="SSF69322">
    <property type="entry name" value="Tricorn protease domain 2"/>
    <property type="match status" value="1"/>
</dbReference>
<dbReference type="Gene3D" id="2.120.10.30">
    <property type="entry name" value="TolB, C-terminal domain"/>
    <property type="match status" value="1"/>
</dbReference>
<dbReference type="GO" id="GO:0008236">
    <property type="term" value="F:serine-type peptidase activity"/>
    <property type="evidence" value="ECO:0007669"/>
    <property type="project" value="InterPro"/>
</dbReference>
<accession>A0A4R6LTJ2</accession>
<feature type="domain" description="Peptidase S9 prolyl oligopeptidase catalytic" evidence="1">
    <location>
        <begin position="423"/>
        <end position="629"/>
    </location>
</feature>
<evidence type="ECO:0000313" key="2">
    <source>
        <dbReference type="EMBL" id="OYO17407.1"/>
    </source>
</evidence>
<dbReference type="InterPro" id="IPR050585">
    <property type="entry name" value="Xaa-Pro_dipeptidyl-ppase/CocE"/>
</dbReference>
<dbReference type="GO" id="GO:0006508">
    <property type="term" value="P:proteolysis"/>
    <property type="evidence" value="ECO:0007669"/>
    <property type="project" value="InterPro"/>
</dbReference>
<dbReference type="OrthoDB" id="128799at2"/>